<proteinExistence type="predicted"/>
<keyword evidence="2" id="KW-1185">Reference proteome</keyword>
<organism evidence="1 2">
    <name type="scientific">Stenotrophomonas geniculata</name>
    <dbReference type="NCBI Taxonomy" id="86188"/>
    <lineage>
        <taxon>Bacteria</taxon>
        <taxon>Pseudomonadati</taxon>
        <taxon>Pseudomonadota</taxon>
        <taxon>Gammaproteobacteria</taxon>
        <taxon>Lysobacterales</taxon>
        <taxon>Lysobacteraceae</taxon>
        <taxon>Stenotrophomonas</taxon>
    </lineage>
</organism>
<dbReference type="RefSeq" id="WP_262088681.1">
    <property type="nucleotide sequence ID" value="NZ_JBFLAA010000023.1"/>
</dbReference>
<accession>A0ABW1N0Z1</accession>
<evidence type="ECO:0000313" key="1">
    <source>
        <dbReference type="EMBL" id="MFC6070045.1"/>
    </source>
</evidence>
<name>A0ABW1N0Z1_9GAMM</name>
<gene>
    <name evidence="1" type="ORF">ACFLLB_10745</name>
</gene>
<evidence type="ECO:0000313" key="2">
    <source>
        <dbReference type="Proteomes" id="UP001596115"/>
    </source>
</evidence>
<reference evidence="1 2" key="1">
    <citation type="submission" date="2024-09" db="EMBL/GenBank/DDBJ databases">
        <title>Whole genome analysis of Stenotrophomonas geniculata MK-1, and its biological control impact on peanut foliage fungus diseases.</title>
        <authorList>
            <person name="Ahsan T."/>
        </authorList>
    </citation>
    <scope>NUCLEOTIDE SEQUENCE [LARGE SCALE GENOMIC DNA]</scope>
    <source>
        <strain evidence="1 2">MK-1</strain>
    </source>
</reference>
<sequence length="112" mass="12189">MMIERIADAVPSQYFWVFDPIFCEVPADATDVPAYRPGGLEASARWGIDVTADGKVAGIGLAATGQSSSFDVLSDVFRVSSPSGGQRTEYSDGNWRTYYPNGQLATRMGWWA</sequence>
<dbReference type="EMBL" id="JBHRFL010000015">
    <property type="protein sequence ID" value="MFC6070045.1"/>
    <property type="molecule type" value="Genomic_DNA"/>
</dbReference>
<comment type="caution">
    <text evidence="1">The sequence shown here is derived from an EMBL/GenBank/DDBJ whole genome shotgun (WGS) entry which is preliminary data.</text>
</comment>
<dbReference type="Proteomes" id="UP001596115">
    <property type="component" value="Unassembled WGS sequence"/>
</dbReference>
<protein>
    <submittedName>
        <fullName evidence="1">Uncharacterized protein</fullName>
    </submittedName>
</protein>